<dbReference type="Gene3D" id="3.40.50.1000">
    <property type="entry name" value="HAD superfamily/HAD-like"/>
    <property type="match status" value="1"/>
</dbReference>
<comment type="caution">
    <text evidence="1">The sequence shown here is derived from an EMBL/GenBank/DDBJ whole genome shotgun (WGS) entry which is preliminary data.</text>
</comment>
<dbReference type="Pfam" id="PF13242">
    <property type="entry name" value="Hydrolase_like"/>
    <property type="match status" value="1"/>
</dbReference>
<sequence>WDQKCFCRKPEPGLFFEASRKWAFRLDKTYFIGDDPRDCQAAYRAGCGCVYTGENNDLKDLNFREQPEFVVKNLNEAVPYLEKI</sequence>
<dbReference type="PANTHER" id="PTHR42891">
    <property type="entry name" value="D-GLYCERO-BETA-D-MANNO-HEPTOSE-1,7-BISPHOSPHATE 7-PHOSPHATASE"/>
    <property type="match status" value="1"/>
</dbReference>
<proteinExistence type="predicted"/>
<dbReference type="AlphaFoldDB" id="A0A2M8EW87"/>
<name>A0A2M8EW87_9BACT</name>
<dbReference type="PANTHER" id="PTHR42891:SF1">
    <property type="entry name" value="D-GLYCERO-BETA-D-MANNO-HEPTOSE-1,7-BISPHOSPHATE 7-PHOSPHATASE"/>
    <property type="match status" value="1"/>
</dbReference>
<dbReference type="InterPro" id="IPR023214">
    <property type="entry name" value="HAD_sf"/>
</dbReference>
<accession>A0A2M8EW87</accession>
<evidence type="ECO:0000313" key="2">
    <source>
        <dbReference type="Proteomes" id="UP000231383"/>
    </source>
</evidence>
<dbReference type="InterPro" id="IPR004446">
    <property type="entry name" value="Heptose_bisP_phosphatase"/>
</dbReference>
<protein>
    <recommendedName>
        <fullName evidence="3">D,D-heptose 1,7-bisphosphate phosphatase</fullName>
    </recommendedName>
</protein>
<dbReference type="InterPro" id="IPR036412">
    <property type="entry name" value="HAD-like_sf"/>
</dbReference>
<dbReference type="SUPFAM" id="SSF56784">
    <property type="entry name" value="HAD-like"/>
    <property type="match status" value="1"/>
</dbReference>
<evidence type="ECO:0008006" key="3">
    <source>
        <dbReference type="Google" id="ProtNLM"/>
    </source>
</evidence>
<dbReference type="GO" id="GO:0005975">
    <property type="term" value="P:carbohydrate metabolic process"/>
    <property type="evidence" value="ECO:0007669"/>
    <property type="project" value="InterPro"/>
</dbReference>
<feature type="non-terminal residue" evidence="1">
    <location>
        <position position="1"/>
    </location>
</feature>
<dbReference type="GO" id="GO:0016791">
    <property type="term" value="F:phosphatase activity"/>
    <property type="evidence" value="ECO:0007669"/>
    <property type="project" value="InterPro"/>
</dbReference>
<reference evidence="2" key="1">
    <citation type="submission" date="2017-09" db="EMBL/GenBank/DDBJ databases">
        <title>Depth-based differentiation of microbial function through sediment-hosted aquifers and enrichment of novel symbionts in the deep terrestrial subsurface.</title>
        <authorList>
            <person name="Probst A.J."/>
            <person name="Ladd B."/>
            <person name="Jarett J.K."/>
            <person name="Geller-Mcgrath D.E."/>
            <person name="Sieber C.M.K."/>
            <person name="Emerson J.B."/>
            <person name="Anantharaman K."/>
            <person name="Thomas B.C."/>
            <person name="Malmstrom R."/>
            <person name="Stieglmeier M."/>
            <person name="Klingl A."/>
            <person name="Woyke T."/>
            <person name="Ryan C.M."/>
            <person name="Banfield J.F."/>
        </authorList>
    </citation>
    <scope>NUCLEOTIDE SEQUENCE [LARGE SCALE GENOMIC DNA]</scope>
</reference>
<organism evidence="1 2">
    <name type="scientific">Candidatus Roizmanbacteria bacterium CG_4_9_14_0_2_um_filter_39_13</name>
    <dbReference type="NCBI Taxonomy" id="1974839"/>
    <lineage>
        <taxon>Bacteria</taxon>
        <taxon>Candidatus Roizmaniibacteriota</taxon>
    </lineage>
</organism>
<gene>
    <name evidence="1" type="ORF">CO051_07280</name>
</gene>
<dbReference type="EMBL" id="PFSC01000191">
    <property type="protein sequence ID" value="PJC30136.1"/>
    <property type="molecule type" value="Genomic_DNA"/>
</dbReference>
<evidence type="ECO:0000313" key="1">
    <source>
        <dbReference type="EMBL" id="PJC30136.1"/>
    </source>
</evidence>
<dbReference type="Proteomes" id="UP000231383">
    <property type="component" value="Unassembled WGS sequence"/>
</dbReference>